<feature type="non-terminal residue" evidence="1">
    <location>
        <position position="101"/>
    </location>
</feature>
<evidence type="ECO:0000313" key="1">
    <source>
        <dbReference type="EMBL" id="EJD32573.1"/>
    </source>
</evidence>
<dbReference type="InParanoid" id="J0WJW7"/>
<evidence type="ECO:0000313" key="2">
    <source>
        <dbReference type="Proteomes" id="UP000006514"/>
    </source>
</evidence>
<dbReference type="KEGG" id="adl:AURDEDRAFT_39347"/>
<accession>J0WJW7</accession>
<gene>
    <name evidence="1" type="ORF">AURDEDRAFT_39347</name>
</gene>
<protein>
    <submittedName>
        <fullName evidence="1">Uncharacterized protein</fullName>
    </submittedName>
</protein>
<name>J0WJW7_AURST</name>
<proteinExistence type="predicted"/>
<organism evidence="1 2">
    <name type="scientific">Auricularia subglabra (strain TFB-10046 / SS5)</name>
    <name type="common">White-rot fungus</name>
    <name type="synonym">Auricularia delicata (strain TFB10046)</name>
    <dbReference type="NCBI Taxonomy" id="717982"/>
    <lineage>
        <taxon>Eukaryota</taxon>
        <taxon>Fungi</taxon>
        <taxon>Dikarya</taxon>
        <taxon>Basidiomycota</taxon>
        <taxon>Agaricomycotina</taxon>
        <taxon>Agaricomycetes</taxon>
        <taxon>Auriculariales</taxon>
        <taxon>Auriculariaceae</taxon>
        <taxon>Auricularia</taxon>
    </lineage>
</organism>
<keyword evidence="2" id="KW-1185">Reference proteome</keyword>
<sequence>ILVYLGSPELVCLGKTCTYLHALVAFKLPALYDIDAFLEQLFGCSAEFRFLQACTGLFISGSRALQFLDRTHYGSSDADLYVGARAAFVVIDWLIQRGFIL</sequence>
<dbReference type="AlphaFoldDB" id="J0WJW7"/>
<feature type="non-terminal residue" evidence="1">
    <location>
        <position position="1"/>
    </location>
</feature>
<reference evidence="2" key="1">
    <citation type="journal article" date="2012" name="Science">
        <title>The Paleozoic origin of enzymatic lignin decomposition reconstructed from 31 fungal genomes.</title>
        <authorList>
            <person name="Floudas D."/>
            <person name="Binder M."/>
            <person name="Riley R."/>
            <person name="Barry K."/>
            <person name="Blanchette R.A."/>
            <person name="Henrissat B."/>
            <person name="Martinez A.T."/>
            <person name="Otillar R."/>
            <person name="Spatafora J.W."/>
            <person name="Yadav J.S."/>
            <person name="Aerts A."/>
            <person name="Benoit I."/>
            <person name="Boyd A."/>
            <person name="Carlson A."/>
            <person name="Copeland A."/>
            <person name="Coutinho P.M."/>
            <person name="de Vries R.P."/>
            <person name="Ferreira P."/>
            <person name="Findley K."/>
            <person name="Foster B."/>
            <person name="Gaskell J."/>
            <person name="Glotzer D."/>
            <person name="Gorecki P."/>
            <person name="Heitman J."/>
            <person name="Hesse C."/>
            <person name="Hori C."/>
            <person name="Igarashi K."/>
            <person name="Jurgens J.A."/>
            <person name="Kallen N."/>
            <person name="Kersten P."/>
            <person name="Kohler A."/>
            <person name="Kuees U."/>
            <person name="Kumar T.K.A."/>
            <person name="Kuo A."/>
            <person name="LaButti K."/>
            <person name="Larrondo L.F."/>
            <person name="Lindquist E."/>
            <person name="Ling A."/>
            <person name="Lombard V."/>
            <person name="Lucas S."/>
            <person name="Lundell T."/>
            <person name="Martin R."/>
            <person name="McLaughlin D.J."/>
            <person name="Morgenstern I."/>
            <person name="Morin E."/>
            <person name="Murat C."/>
            <person name="Nagy L.G."/>
            <person name="Nolan M."/>
            <person name="Ohm R.A."/>
            <person name="Patyshakuliyeva A."/>
            <person name="Rokas A."/>
            <person name="Ruiz-Duenas F.J."/>
            <person name="Sabat G."/>
            <person name="Salamov A."/>
            <person name="Samejima M."/>
            <person name="Schmutz J."/>
            <person name="Slot J.C."/>
            <person name="St John F."/>
            <person name="Stenlid J."/>
            <person name="Sun H."/>
            <person name="Sun S."/>
            <person name="Syed K."/>
            <person name="Tsang A."/>
            <person name="Wiebenga A."/>
            <person name="Young D."/>
            <person name="Pisabarro A."/>
            <person name="Eastwood D.C."/>
            <person name="Martin F."/>
            <person name="Cullen D."/>
            <person name="Grigoriev I.V."/>
            <person name="Hibbett D.S."/>
        </authorList>
    </citation>
    <scope>NUCLEOTIDE SEQUENCE [LARGE SCALE GENOMIC DNA]</scope>
    <source>
        <strain evidence="2">TFB10046</strain>
    </source>
</reference>
<dbReference type="OrthoDB" id="3041043at2759"/>
<dbReference type="Proteomes" id="UP000006514">
    <property type="component" value="Unassembled WGS sequence"/>
</dbReference>
<dbReference type="EMBL" id="JH688838">
    <property type="protein sequence ID" value="EJD32573.1"/>
    <property type="molecule type" value="Genomic_DNA"/>
</dbReference>